<evidence type="ECO:0000313" key="4">
    <source>
        <dbReference type="Proteomes" id="UP000070700"/>
    </source>
</evidence>
<dbReference type="InParanoid" id="A0A194X9X5"/>
<dbReference type="OrthoDB" id="3559640at2759"/>
<gene>
    <name evidence="3" type="ORF">LY89DRAFT_718678</name>
</gene>
<feature type="coiled-coil region" evidence="1">
    <location>
        <begin position="51"/>
        <end position="89"/>
    </location>
</feature>
<feature type="compositionally biased region" description="Polar residues" evidence="2">
    <location>
        <begin position="185"/>
        <end position="198"/>
    </location>
</feature>
<dbReference type="Proteomes" id="UP000070700">
    <property type="component" value="Unassembled WGS sequence"/>
</dbReference>
<protein>
    <submittedName>
        <fullName evidence="3">Uncharacterized protein</fullName>
    </submittedName>
</protein>
<keyword evidence="1" id="KW-0175">Coiled coil</keyword>
<keyword evidence="4" id="KW-1185">Reference proteome</keyword>
<organism evidence="3 4">
    <name type="scientific">Mollisia scopiformis</name>
    <name type="common">Conifer needle endophyte fungus</name>
    <name type="synonym">Phialocephala scopiformis</name>
    <dbReference type="NCBI Taxonomy" id="149040"/>
    <lineage>
        <taxon>Eukaryota</taxon>
        <taxon>Fungi</taxon>
        <taxon>Dikarya</taxon>
        <taxon>Ascomycota</taxon>
        <taxon>Pezizomycotina</taxon>
        <taxon>Leotiomycetes</taxon>
        <taxon>Helotiales</taxon>
        <taxon>Mollisiaceae</taxon>
        <taxon>Mollisia</taxon>
    </lineage>
</organism>
<dbReference type="GeneID" id="28828160"/>
<dbReference type="KEGG" id="psco:LY89DRAFT_718678"/>
<dbReference type="Gene3D" id="3.40.50.2300">
    <property type="match status" value="1"/>
</dbReference>
<dbReference type="RefSeq" id="XP_018071323.1">
    <property type="nucleotide sequence ID" value="XM_018218434.1"/>
</dbReference>
<proteinExistence type="predicted"/>
<dbReference type="AlphaFoldDB" id="A0A194X9X5"/>
<evidence type="ECO:0000256" key="1">
    <source>
        <dbReference type="SAM" id="Coils"/>
    </source>
</evidence>
<feature type="region of interest" description="Disordered" evidence="2">
    <location>
        <begin position="157"/>
        <end position="203"/>
    </location>
</feature>
<evidence type="ECO:0000313" key="3">
    <source>
        <dbReference type="EMBL" id="KUJ16968.1"/>
    </source>
</evidence>
<sequence length="503" mass="56655">MDKIPRAALLPRAKFIVMDLGDVKDLKSDLTDHRENLVYAMQVISFSHDAAQSAQAKQQAVQRRLERAIEENARKLRDAREELHRRQIENFQNRIYEVLKKQEEKEPNSVSAIAKSGNTVLLGALERNLIESGLPAQDVKTHMGNFLASLRQDLTPQPAQNKPLLNHGGSLKGRTGVASPVPKPSTRQQHNSNNSPTQFPVRPMPITSSEGIKILCVDNSNGARSILAATYLEVMRVWTSNTTNRWLFKRVASAGLAVRNSYTESYFRILDPDSSKLYNAGVPPDTRIMPSLLAPNLYPWSNGYPSETSSISQRMQSFSSTGITEADFDSYHYIICFNTAAEETLKGMLREYRKRTNQGAFSPQIRILPGCDPFEVASSLADPTKMAGMVNSIKSAIKGFLTNEFRWDIDACATGTSRLRTLQIVLQTEQMRHFCSEESSNLIILNLEVMKRWREITICSFWVAFNRTWIGRTEWLVSIIGSQATLKQAEQLVRGAQYQLPRT</sequence>
<evidence type="ECO:0000256" key="2">
    <source>
        <dbReference type="SAM" id="MobiDB-lite"/>
    </source>
</evidence>
<name>A0A194X9X5_MOLSC</name>
<dbReference type="EMBL" id="KQ947415">
    <property type="protein sequence ID" value="KUJ16968.1"/>
    <property type="molecule type" value="Genomic_DNA"/>
</dbReference>
<reference evidence="3 4" key="1">
    <citation type="submission" date="2015-10" db="EMBL/GenBank/DDBJ databases">
        <title>Full genome of DAOMC 229536 Phialocephala scopiformis, a fungal endophyte of spruce producing the potent anti-insectan compound rugulosin.</title>
        <authorList>
            <consortium name="DOE Joint Genome Institute"/>
            <person name="Walker A.K."/>
            <person name="Frasz S.L."/>
            <person name="Seifert K.A."/>
            <person name="Miller J.D."/>
            <person name="Mondo S.J."/>
            <person name="Labutti K."/>
            <person name="Lipzen A."/>
            <person name="Dockter R."/>
            <person name="Kennedy M."/>
            <person name="Grigoriev I.V."/>
            <person name="Spatafora J.W."/>
        </authorList>
    </citation>
    <scope>NUCLEOTIDE SEQUENCE [LARGE SCALE GENOMIC DNA]</scope>
    <source>
        <strain evidence="3 4">CBS 120377</strain>
    </source>
</reference>
<accession>A0A194X9X5</accession>